<dbReference type="SUPFAM" id="SSF141562">
    <property type="entry name" value="At5g01610-like"/>
    <property type="match status" value="1"/>
</dbReference>
<evidence type="ECO:0000313" key="2">
    <source>
        <dbReference type="EMBL" id="KAG1365390.1"/>
    </source>
</evidence>
<evidence type="ECO:0000256" key="1">
    <source>
        <dbReference type="SAM" id="SignalP"/>
    </source>
</evidence>
<dbReference type="OrthoDB" id="766568at2759"/>
<gene>
    <name evidence="2" type="ORF">COCNU_12G003900</name>
</gene>
<dbReference type="InterPro" id="IPR007493">
    <property type="entry name" value="DUF538"/>
</dbReference>
<protein>
    <submittedName>
        <fullName evidence="2">Uncharacterized protein</fullName>
    </submittedName>
</protein>
<comment type="caution">
    <text evidence="2">The sequence shown here is derived from an EMBL/GenBank/DDBJ whole genome shotgun (WGS) entry which is preliminary data.</text>
</comment>
<dbReference type="PANTHER" id="PTHR31676">
    <property type="entry name" value="T31J12.3 PROTEIN-RELATED"/>
    <property type="match status" value="1"/>
</dbReference>
<dbReference type="InterPro" id="IPR036758">
    <property type="entry name" value="At5g01610-like"/>
</dbReference>
<dbReference type="PANTHER" id="PTHR31676:SF14">
    <property type="entry name" value="OS03G0393600 PROTEIN"/>
    <property type="match status" value="1"/>
</dbReference>
<dbReference type="Gene3D" id="2.30.240.10">
    <property type="entry name" value="At5g01610-like"/>
    <property type="match status" value="1"/>
</dbReference>
<sequence length="176" mass="19718">MTSQALLLLSFLPLVHLLVPLSSAASIQDLLRANGLPPGLLPRSVESFSLDPSSGLLEVRLDYPCYARFDSLVFFDRVVRGNLSYGGLHGVVGVAQEELFLWLPVREIVVTDPSSGVIFFDIGVAHKQLSLSLFEYPPKCQPDPGFITSIWILEWLSLHLCRTLRELDKIMRYYSI</sequence>
<keyword evidence="1" id="KW-0732">Signal</keyword>
<proteinExistence type="predicted"/>
<dbReference type="FunFam" id="2.30.240.10:FF:000002">
    <property type="entry name" value="Uncharacterized protein At3g07460"/>
    <property type="match status" value="1"/>
</dbReference>
<dbReference type="AlphaFoldDB" id="A0A8K0NAJ4"/>
<reference evidence="2" key="2">
    <citation type="submission" date="2019-07" db="EMBL/GenBank/DDBJ databases">
        <authorList>
            <person name="Yang Y."/>
            <person name="Bocs S."/>
            <person name="Baudouin L."/>
        </authorList>
    </citation>
    <scope>NUCLEOTIDE SEQUENCE</scope>
    <source>
        <tissue evidence="2">Spear leaf of Hainan Tall coconut</tissue>
    </source>
</reference>
<organism evidence="2 3">
    <name type="scientific">Cocos nucifera</name>
    <name type="common">Coconut palm</name>
    <dbReference type="NCBI Taxonomy" id="13894"/>
    <lineage>
        <taxon>Eukaryota</taxon>
        <taxon>Viridiplantae</taxon>
        <taxon>Streptophyta</taxon>
        <taxon>Embryophyta</taxon>
        <taxon>Tracheophyta</taxon>
        <taxon>Spermatophyta</taxon>
        <taxon>Magnoliopsida</taxon>
        <taxon>Liliopsida</taxon>
        <taxon>Arecaceae</taxon>
        <taxon>Arecoideae</taxon>
        <taxon>Cocoseae</taxon>
        <taxon>Attaleinae</taxon>
        <taxon>Cocos</taxon>
    </lineage>
</organism>
<dbReference type="Pfam" id="PF04398">
    <property type="entry name" value="DUF538"/>
    <property type="match status" value="1"/>
</dbReference>
<dbReference type="EMBL" id="CM017883">
    <property type="protein sequence ID" value="KAG1365390.1"/>
    <property type="molecule type" value="Genomic_DNA"/>
</dbReference>
<name>A0A8K0NAJ4_COCNU</name>
<reference evidence="2" key="1">
    <citation type="journal article" date="2017" name="Gigascience">
        <title>The genome draft of coconut (Cocos nucifera).</title>
        <authorList>
            <person name="Xiao Y."/>
            <person name="Xu P."/>
            <person name="Fan H."/>
            <person name="Baudouin L."/>
            <person name="Xia W."/>
            <person name="Bocs S."/>
            <person name="Xu J."/>
            <person name="Li Q."/>
            <person name="Guo A."/>
            <person name="Zhou L."/>
            <person name="Li J."/>
            <person name="Wu Y."/>
            <person name="Ma Z."/>
            <person name="Armero A."/>
            <person name="Issali A.E."/>
            <person name="Liu N."/>
            <person name="Peng M."/>
            <person name="Yang Y."/>
        </authorList>
    </citation>
    <scope>NUCLEOTIDE SEQUENCE</scope>
    <source>
        <tissue evidence="2">Spear leaf of Hainan Tall coconut</tissue>
    </source>
</reference>
<feature type="signal peptide" evidence="1">
    <location>
        <begin position="1"/>
        <end position="24"/>
    </location>
</feature>
<evidence type="ECO:0000313" key="3">
    <source>
        <dbReference type="Proteomes" id="UP000797356"/>
    </source>
</evidence>
<accession>A0A8K0NAJ4</accession>
<dbReference type="Proteomes" id="UP000797356">
    <property type="component" value="Chromosome 12"/>
</dbReference>
<feature type="chain" id="PRO_5035423195" evidence="1">
    <location>
        <begin position="25"/>
        <end position="176"/>
    </location>
</feature>
<keyword evidence="3" id="KW-1185">Reference proteome</keyword>